<reference evidence="3 4" key="1">
    <citation type="submission" date="2020-03" db="EMBL/GenBank/DDBJ databases">
        <title>Draft Genome Sequence of Cudoniella acicularis.</title>
        <authorList>
            <person name="Buettner E."/>
            <person name="Kellner H."/>
        </authorList>
    </citation>
    <scope>NUCLEOTIDE SEQUENCE [LARGE SCALE GENOMIC DNA]</scope>
    <source>
        <strain evidence="3 4">DSM 108380</strain>
    </source>
</reference>
<keyword evidence="1" id="KW-0812">Transmembrane</keyword>
<keyword evidence="4" id="KW-1185">Reference proteome</keyword>
<keyword evidence="1" id="KW-0472">Membrane</keyword>
<feature type="transmembrane region" description="Helical" evidence="1">
    <location>
        <begin position="104"/>
        <end position="124"/>
    </location>
</feature>
<feature type="domain" description="DUF6536" evidence="2">
    <location>
        <begin position="49"/>
        <end position="204"/>
    </location>
</feature>
<gene>
    <name evidence="3" type="ORF">G7Y89_g2818</name>
</gene>
<feature type="transmembrane region" description="Helical" evidence="1">
    <location>
        <begin position="395"/>
        <end position="417"/>
    </location>
</feature>
<feature type="transmembrane region" description="Helical" evidence="1">
    <location>
        <begin position="161"/>
        <end position="181"/>
    </location>
</feature>
<dbReference type="Pfam" id="PF20163">
    <property type="entry name" value="DUF6536"/>
    <property type="match status" value="1"/>
</dbReference>
<dbReference type="Proteomes" id="UP000566819">
    <property type="component" value="Unassembled WGS sequence"/>
</dbReference>
<protein>
    <recommendedName>
        <fullName evidence="2">DUF6536 domain-containing protein</fullName>
    </recommendedName>
</protein>
<feature type="transmembrane region" description="Helical" evidence="1">
    <location>
        <begin position="53"/>
        <end position="76"/>
    </location>
</feature>
<evidence type="ECO:0000313" key="3">
    <source>
        <dbReference type="EMBL" id="KAF4635283.1"/>
    </source>
</evidence>
<feature type="transmembrane region" description="Helical" evidence="1">
    <location>
        <begin position="647"/>
        <end position="671"/>
    </location>
</feature>
<dbReference type="PANTHER" id="PTHR35395">
    <property type="entry name" value="DUF6536 DOMAIN-CONTAINING PROTEIN"/>
    <property type="match status" value="1"/>
</dbReference>
<sequence>MVLALKERPDDLIRSIVTRDVAWFLLSRISELTTCDNMSGSRRFLGHGWRGSAVLLTVLSASTTVLLTILLFLSVFKLGSGSSSFSGTSRLFSGECSQASRMTILLHLAINIIASIVLASSNFFMQVLVAPTRKDVDKAHARGRWLEIGVQSWRNIRFLPAANTIFWLILASTTTPLHLIFNSTVIQTKGSTDFLFVISTESFTEGADSNGSLPIISQAGLTQPDGQINTLQNISKSITTGTWEKLNLQDCYQRYNTTPSVLTTYRHAVMVVSNQNETLGQTIDWSSAEVYKNVSKEVPADLANIRSPIWDVEYLSRTDSWVNEVTNSADPDPWSASLDYLLIMNLQTGLFAMSIGGTNETYSSFVQAEYVYMKAYYCLSEPYDVPCKVDIDNQLLGIVCLIGFIKTLLCAIILLGWKDQNPFMTLGDAIESFINIPDQTTIGMCSHSRNDFIHRRMGNIAWKPVSSAWRTPSRRAGSAIPWSIWIWSYAIITSCLGVAGFFYDRAASNRPLGYSYFGQDPRNAELNLEQILGNSKDNINVLIILANIPQLLLSMAYMVYNGLFTRICSEFEWAAFSVKYLPLRVTLKKGQQRSTYRLQLPYHWSIPLLVVSITLHWLFSNCLYLIIYEGYDAYWPYKSSIDRVLQFSTITIFISLIICLGLALVPIILAASKLPGKMVIAGNCSAVISAACHCVPSSIPSPERSSSTSKTLVIEEDNWAENSGTARREVVDLATGKLKWGIIPDLGNNQTQPNDTSVGHLSFGSEVQGVSEVVEGDLYSGLTSPLRVI</sequence>
<dbReference type="EMBL" id="JAAMPI010000129">
    <property type="protein sequence ID" value="KAF4635283.1"/>
    <property type="molecule type" value="Genomic_DNA"/>
</dbReference>
<accession>A0A8H4RTV6</accession>
<evidence type="ECO:0000256" key="1">
    <source>
        <dbReference type="SAM" id="Phobius"/>
    </source>
</evidence>
<evidence type="ECO:0000313" key="4">
    <source>
        <dbReference type="Proteomes" id="UP000566819"/>
    </source>
</evidence>
<keyword evidence="1" id="KW-1133">Transmembrane helix</keyword>
<feature type="transmembrane region" description="Helical" evidence="1">
    <location>
        <begin position="539"/>
        <end position="560"/>
    </location>
</feature>
<comment type="caution">
    <text evidence="3">The sequence shown here is derived from an EMBL/GenBank/DDBJ whole genome shotgun (WGS) entry which is preliminary data.</text>
</comment>
<name>A0A8H4RTV6_9HELO</name>
<feature type="transmembrane region" description="Helical" evidence="1">
    <location>
        <begin position="484"/>
        <end position="503"/>
    </location>
</feature>
<dbReference type="PANTHER" id="PTHR35395:SF1">
    <property type="entry name" value="DUF6536 DOMAIN-CONTAINING PROTEIN"/>
    <property type="match status" value="1"/>
</dbReference>
<dbReference type="InterPro" id="IPR046623">
    <property type="entry name" value="DUF6536"/>
</dbReference>
<dbReference type="AlphaFoldDB" id="A0A8H4RTV6"/>
<dbReference type="OrthoDB" id="5429634at2759"/>
<feature type="transmembrane region" description="Helical" evidence="1">
    <location>
        <begin position="606"/>
        <end position="627"/>
    </location>
</feature>
<organism evidence="3 4">
    <name type="scientific">Cudoniella acicularis</name>
    <dbReference type="NCBI Taxonomy" id="354080"/>
    <lineage>
        <taxon>Eukaryota</taxon>
        <taxon>Fungi</taxon>
        <taxon>Dikarya</taxon>
        <taxon>Ascomycota</taxon>
        <taxon>Pezizomycotina</taxon>
        <taxon>Leotiomycetes</taxon>
        <taxon>Helotiales</taxon>
        <taxon>Tricladiaceae</taxon>
        <taxon>Cudoniella</taxon>
    </lineage>
</organism>
<evidence type="ECO:0000259" key="2">
    <source>
        <dbReference type="Pfam" id="PF20163"/>
    </source>
</evidence>
<proteinExistence type="predicted"/>